<feature type="transmembrane region" description="Helical" evidence="1">
    <location>
        <begin position="117"/>
        <end position="140"/>
    </location>
</feature>
<proteinExistence type="predicted"/>
<dbReference type="PANTHER" id="PTHR33186">
    <property type="entry name" value="OS10G0136150 PROTEIN-RELATED"/>
    <property type="match status" value="1"/>
</dbReference>
<evidence type="ECO:0000313" key="2">
    <source>
        <dbReference type="EnsemblPlants" id="LPERR08G08400.1"/>
    </source>
</evidence>
<evidence type="ECO:0000313" key="3">
    <source>
        <dbReference type="Proteomes" id="UP000032180"/>
    </source>
</evidence>
<dbReference type="PANTHER" id="PTHR33186:SF28">
    <property type="entry name" value="F-BOX DOMAIN-CONTAINING PROTEIN"/>
    <property type="match status" value="1"/>
</dbReference>
<keyword evidence="1" id="KW-1133">Transmembrane helix</keyword>
<keyword evidence="3" id="KW-1185">Reference proteome</keyword>
<dbReference type="HOGENOM" id="CLU_017945_6_0_1"/>
<keyword evidence="1" id="KW-0472">Membrane</keyword>
<accession>A0A0D9X6F2</accession>
<dbReference type="Gramene" id="LPERR08G08400.1">
    <property type="protein sequence ID" value="LPERR08G08400.1"/>
    <property type="gene ID" value="LPERR08G08400"/>
</dbReference>
<protein>
    <recommendedName>
        <fullName evidence="4">F-box associated domain-containing protein</fullName>
    </recommendedName>
</protein>
<sequence length="171" mass="19297">MELARRDDIYYTPYVQPMRGALVGDGIHFILRDDNAIIKYNWGMNCLSKIDPPSLDGFYIALVEMENGSLGFAYIQDSSLYVLSSKVNSDGTAEWVQCWVIQLEKAIPMANCSDEELMVVGFVEGMGVIFVSTGAVLFTFELKSRQMKMVQEPGVYFSVLPYMSYYTPGLY</sequence>
<reference evidence="2 3" key="1">
    <citation type="submission" date="2012-08" db="EMBL/GenBank/DDBJ databases">
        <title>Oryza genome evolution.</title>
        <authorList>
            <person name="Wing R.A."/>
        </authorList>
    </citation>
    <scope>NUCLEOTIDE SEQUENCE</scope>
</reference>
<reference evidence="3" key="2">
    <citation type="submission" date="2013-12" db="EMBL/GenBank/DDBJ databases">
        <authorList>
            <person name="Yu Y."/>
            <person name="Lee S."/>
            <person name="de Baynast K."/>
            <person name="Wissotski M."/>
            <person name="Liu L."/>
            <person name="Talag J."/>
            <person name="Goicoechea J."/>
            <person name="Angelova A."/>
            <person name="Jetty R."/>
            <person name="Kudrna D."/>
            <person name="Golser W."/>
            <person name="Rivera L."/>
            <person name="Zhang J."/>
            <person name="Wing R."/>
        </authorList>
    </citation>
    <scope>NUCLEOTIDE SEQUENCE</scope>
</reference>
<name>A0A0D9X6F2_9ORYZ</name>
<evidence type="ECO:0008006" key="4">
    <source>
        <dbReference type="Google" id="ProtNLM"/>
    </source>
</evidence>
<keyword evidence="1" id="KW-0812">Transmembrane</keyword>
<dbReference type="Proteomes" id="UP000032180">
    <property type="component" value="Chromosome 8"/>
</dbReference>
<dbReference type="EnsemblPlants" id="LPERR08G08400.1">
    <property type="protein sequence ID" value="LPERR08G08400.1"/>
    <property type="gene ID" value="LPERR08G08400"/>
</dbReference>
<organism evidence="2 3">
    <name type="scientific">Leersia perrieri</name>
    <dbReference type="NCBI Taxonomy" id="77586"/>
    <lineage>
        <taxon>Eukaryota</taxon>
        <taxon>Viridiplantae</taxon>
        <taxon>Streptophyta</taxon>
        <taxon>Embryophyta</taxon>
        <taxon>Tracheophyta</taxon>
        <taxon>Spermatophyta</taxon>
        <taxon>Magnoliopsida</taxon>
        <taxon>Liliopsida</taxon>
        <taxon>Poales</taxon>
        <taxon>Poaceae</taxon>
        <taxon>BOP clade</taxon>
        <taxon>Oryzoideae</taxon>
        <taxon>Oryzeae</taxon>
        <taxon>Oryzinae</taxon>
        <taxon>Leersia</taxon>
    </lineage>
</organism>
<dbReference type="STRING" id="77586.A0A0D9X6F2"/>
<evidence type="ECO:0000256" key="1">
    <source>
        <dbReference type="SAM" id="Phobius"/>
    </source>
</evidence>
<dbReference type="AlphaFoldDB" id="A0A0D9X6F2"/>
<reference evidence="2" key="3">
    <citation type="submission" date="2015-04" db="UniProtKB">
        <authorList>
            <consortium name="EnsemblPlants"/>
        </authorList>
    </citation>
    <scope>IDENTIFICATION</scope>
</reference>